<protein>
    <submittedName>
        <fullName evidence="1">MmcQ/YjbR family DNA-binding protein</fullName>
    </submittedName>
</protein>
<dbReference type="PANTHER" id="PTHR35145">
    <property type="entry name" value="CYTOPLASMIC PROTEIN-RELATED"/>
    <property type="match status" value="1"/>
</dbReference>
<accession>A0AAW8R4X7</accession>
<dbReference type="Pfam" id="PF04237">
    <property type="entry name" value="YjbR"/>
    <property type="match status" value="1"/>
</dbReference>
<dbReference type="Gene3D" id="3.90.1150.30">
    <property type="match status" value="1"/>
</dbReference>
<dbReference type="Proteomes" id="UP001249020">
    <property type="component" value="Unassembled WGS sequence"/>
</dbReference>
<dbReference type="InterPro" id="IPR007351">
    <property type="entry name" value="YjbR"/>
</dbReference>
<dbReference type="RefSeq" id="WP_311360998.1">
    <property type="nucleotide sequence ID" value="NZ_JAVRIE010000002.1"/>
</dbReference>
<evidence type="ECO:0000313" key="1">
    <source>
        <dbReference type="EMBL" id="MDT0582223.1"/>
    </source>
</evidence>
<proteinExistence type="predicted"/>
<dbReference type="InterPro" id="IPR038056">
    <property type="entry name" value="YjbR-like_sf"/>
</dbReference>
<keyword evidence="1" id="KW-0238">DNA-binding</keyword>
<comment type="caution">
    <text evidence="1">The sequence shown here is derived from an EMBL/GenBank/DDBJ whole genome shotgun (WGS) entry which is preliminary data.</text>
</comment>
<keyword evidence="2" id="KW-1185">Reference proteome</keyword>
<gene>
    <name evidence="1" type="ORF">RM544_06715</name>
</gene>
<dbReference type="AlphaFoldDB" id="A0AAW8R4X7"/>
<dbReference type="InterPro" id="IPR058532">
    <property type="entry name" value="YjbR/MT2646/Rv2570-like"/>
</dbReference>
<organism evidence="1 2">
    <name type="scientific">Brumicola blandensis</name>
    <dbReference type="NCBI Taxonomy" id="3075611"/>
    <lineage>
        <taxon>Bacteria</taxon>
        <taxon>Pseudomonadati</taxon>
        <taxon>Pseudomonadota</taxon>
        <taxon>Gammaproteobacteria</taxon>
        <taxon>Alteromonadales</taxon>
        <taxon>Alteromonadaceae</taxon>
        <taxon>Brumicola</taxon>
    </lineage>
</organism>
<dbReference type="GO" id="GO:0003677">
    <property type="term" value="F:DNA binding"/>
    <property type="evidence" value="ECO:0007669"/>
    <property type="project" value="UniProtKB-KW"/>
</dbReference>
<sequence length="121" mass="13931">MTHDEFNAFCRAKAHTTYVVQWGGSHVWKVAGKLFALGTTNKEGGPAYTFKTSEMNYHFLSQAPGYKPAPYMASRGMLWIQQHQSPAENDEELRYYLNESYRLVTLGFSKKKQRELGFNQI</sequence>
<reference evidence="1 2" key="1">
    <citation type="submission" date="2023-09" db="EMBL/GenBank/DDBJ databases">
        <authorList>
            <person name="Rey-Velasco X."/>
        </authorList>
    </citation>
    <scope>NUCLEOTIDE SEQUENCE [LARGE SCALE GENOMIC DNA]</scope>
    <source>
        <strain evidence="1 2">W409</strain>
    </source>
</reference>
<dbReference type="EMBL" id="JAVRIE010000002">
    <property type="protein sequence ID" value="MDT0582223.1"/>
    <property type="molecule type" value="Genomic_DNA"/>
</dbReference>
<dbReference type="PANTHER" id="PTHR35145:SF1">
    <property type="entry name" value="CYTOPLASMIC PROTEIN"/>
    <property type="match status" value="1"/>
</dbReference>
<name>A0AAW8R4X7_9ALTE</name>
<evidence type="ECO:0000313" key="2">
    <source>
        <dbReference type="Proteomes" id="UP001249020"/>
    </source>
</evidence>
<dbReference type="SUPFAM" id="SSF142906">
    <property type="entry name" value="YjbR-like"/>
    <property type="match status" value="1"/>
</dbReference>